<gene>
    <name evidence="3" type="ORF">GCM10022263_05400</name>
</gene>
<name>A0ABP6UV23_9ACTN</name>
<dbReference type="Proteomes" id="UP001500301">
    <property type="component" value="Unassembled WGS sequence"/>
</dbReference>
<dbReference type="RefSeq" id="WP_218232364.1">
    <property type="nucleotide sequence ID" value="NZ_BAABBB010000004.1"/>
</dbReference>
<proteinExistence type="inferred from homology"/>
<sequence length="277" mass="29455">MSQPQHLTGRHVVITGAARGIGRATAAELLGRGARVSIGDIDREAAARTAAELGERAVGLHVDVTDPSSFATFLDEARAAHGGVDVLVNNAGVMPIGAYLDSSAEVERRSIEINVLGPLTGMRLVLPEMVARGGGHVVNVASTAGRAAIPGGVAYCAAKAAIVHGTEAMRVELGHTGVDFTVVMPGFVNTDLVAGTKGLRMIPNLEPEDVATAIAEALRTRRKDVFVPWVMGPIIRTQPFLGRRLRDFFNRRMGAYDAFLDIDQSQRAHYSERVGRS</sequence>
<protein>
    <submittedName>
        <fullName evidence="3">SDR family oxidoreductase</fullName>
    </submittedName>
</protein>
<dbReference type="PANTHER" id="PTHR24322">
    <property type="entry name" value="PKSB"/>
    <property type="match status" value="1"/>
</dbReference>
<organism evidence="3 4">
    <name type="scientific">Nocardioides daeguensis</name>
    <dbReference type="NCBI Taxonomy" id="908359"/>
    <lineage>
        <taxon>Bacteria</taxon>
        <taxon>Bacillati</taxon>
        <taxon>Actinomycetota</taxon>
        <taxon>Actinomycetes</taxon>
        <taxon>Propionibacteriales</taxon>
        <taxon>Nocardioidaceae</taxon>
        <taxon>Nocardioides</taxon>
    </lineage>
</organism>
<evidence type="ECO:0000256" key="2">
    <source>
        <dbReference type="ARBA" id="ARBA00023002"/>
    </source>
</evidence>
<comment type="similarity">
    <text evidence="1">Belongs to the short-chain dehydrogenases/reductases (SDR) family.</text>
</comment>
<keyword evidence="2" id="KW-0560">Oxidoreductase</keyword>
<evidence type="ECO:0000313" key="3">
    <source>
        <dbReference type="EMBL" id="GAA3520432.1"/>
    </source>
</evidence>
<dbReference type="EMBL" id="BAABBB010000004">
    <property type="protein sequence ID" value="GAA3520432.1"/>
    <property type="molecule type" value="Genomic_DNA"/>
</dbReference>
<evidence type="ECO:0000313" key="4">
    <source>
        <dbReference type="Proteomes" id="UP001500301"/>
    </source>
</evidence>
<reference evidence="4" key="1">
    <citation type="journal article" date="2019" name="Int. J. Syst. Evol. Microbiol.">
        <title>The Global Catalogue of Microorganisms (GCM) 10K type strain sequencing project: providing services to taxonomists for standard genome sequencing and annotation.</title>
        <authorList>
            <consortium name="The Broad Institute Genomics Platform"/>
            <consortium name="The Broad Institute Genome Sequencing Center for Infectious Disease"/>
            <person name="Wu L."/>
            <person name="Ma J."/>
        </authorList>
    </citation>
    <scope>NUCLEOTIDE SEQUENCE [LARGE SCALE GENOMIC DNA]</scope>
    <source>
        <strain evidence="4">JCM 17460</strain>
    </source>
</reference>
<keyword evidence="4" id="KW-1185">Reference proteome</keyword>
<dbReference type="CDD" id="cd05233">
    <property type="entry name" value="SDR_c"/>
    <property type="match status" value="1"/>
</dbReference>
<dbReference type="InterPro" id="IPR002347">
    <property type="entry name" value="SDR_fam"/>
</dbReference>
<accession>A0ABP6UV23</accession>
<dbReference type="PANTHER" id="PTHR24322:SF736">
    <property type="entry name" value="RETINOL DEHYDROGENASE 10"/>
    <property type="match status" value="1"/>
</dbReference>
<dbReference type="Pfam" id="PF00106">
    <property type="entry name" value="adh_short"/>
    <property type="match status" value="1"/>
</dbReference>
<comment type="caution">
    <text evidence="3">The sequence shown here is derived from an EMBL/GenBank/DDBJ whole genome shotgun (WGS) entry which is preliminary data.</text>
</comment>
<evidence type="ECO:0000256" key="1">
    <source>
        <dbReference type="ARBA" id="ARBA00006484"/>
    </source>
</evidence>
<dbReference type="NCBIfam" id="NF005878">
    <property type="entry name" value="PRK07825.1"/>
    <property type="match status" value="1"/>
</dbReference>